<dbReference type="InterPro" id="IPR050232">
    <property type="entry name" value="FBL13/AtMIF1-like"/>
</dbReference>
<dbReference type="SMART" id="SM00579">
    <property type="entry name" value="FBD"/>
    <property type="match status" value="1"/>
</dbReference>
<accession>A0A5A7Q0U8</accession>
<dbReference type="InterPro" id="IPR013101">
    <property type="entry name" value="LRR_PRU1-like"/>
</dbReference>
<dbReference type="PANTHER" id="PTHR31900">
    <property type="entry name" value="F-BOX/RNI SUPERFAMILY PROTEIN-RELATED"/>
    <property type="match status" value="1"/>
</dbReference>
<dbReference type="Proteomes" id="UP000325081">
    <property type="component" value="Unassembled WGS sequence"/>
</dbReference>
<reference evidence="3" key="1">
    <citation type="journal article" date="2019" name="Curr. Biol.">
        <title>Genome Sequence of Striga asiatica Provides Insight into the Evolution of Plant Parasitism.</title>
        <authorList>
            <person name="Yoshida S."/>
            <person name="Kim S."/>
            <person name="Wafula E.K."/>
            <person name="Tanskanen J."/>
            <person name="Kim Y.M."/>
            <person name="Honaas L."/>
            <person name="Yang Z."/>
            <person name="Spallek T."/>
            <person name="Conn C.E."/>
            <person name="Ichihashi Y."/>
            <person name="Cheong K."/>
            <person name="Cui S."/>
            <person name="Der J.P."/>
            <person name="Gundlach H."/>
            <person name="Jiao Y."/>
            <person name="Hori C."/>
            <person name="Ishida J.K."/>
            <person name="Kasahara H."/>
            <person name="Kiba T."/>
            <person name="Kim M.S."/>
            <person name="Koo N."/>
            <person name="Laohavisit A."/>
            <person name="Lee Y.H."/>
            <person name="Lumba S."/>
            <person name="McCourt P."/>
            <person name="Mortimer J.C."/>
            <person name="Mutuku J.M."/>
            <person name="Nomura T."/>
            <person name="Sasaki-Sekimoto Y."/>
            <person name="Seto Y."/>
            <person name="Wang Y."/>
            <person name="Wakatake T."/>
            <person name="Sakakibara H."/>
            <person name="Demura T."/>
            <person name="Yamaguchi S."/>
            <person name="Yoneyama K."/>
            <person name="Manabe R.I."/>
            <person name="Nelson D.C."/>
            <person name="Schulman A.H."/>
            <person name="Timko M.P."/>
            <person name="dePamphilis C.W."/>
            <person name="Choi D."/>
            <person name="Shirasu K."/>
        </authorList>
    </citation>
    <scope>NUCLEOTIDE SEQUENCE [LARGE SCALE GENOMIC DNA]</scope>
    <source>
        <strain evidence="3">cv. UVA1</strain>
    </source>
</reference>
<dbReference type="OrthoDB" id="612216at2759"/>
<dbReference type="SUPFAM" id="SSF52047">
    <property type="entry name" value="RNI-like"/>
    <property type="match status" value="1"/>
</dbReference>
<dbReference type="Pfam" id="PF07723">
    <property type="entry name" value="LRR_2"/>
    <property type="match status" value="1"/>
</dbReference>
<dbReference type="InterPro" id="IPR006566">
    <property type="entry name" value="FBD"/>
</dbReference>
<evidence type="ECO:0000259" key="1">
    <source>
        <dbReference type="SMART" id="SM00579"/>
    </source>
</evidence>
<keyword evidence="3" id="KW-1185">Reference proteome</keyword>
<protein>
    <submittedName>
        <fullName evidence="2">F-box/RNI-like/FBD-like domains-containing protein</fullName>
    </submittedName>
</protein>
<dbReference type="Pfam" id="PF08387">
    <property type="entry name" value="FBD"/>
    <property type="match status" value="1"/>
</dbReference>
<comment type="caution">
    <text evidence="2">The sequence shown here is derived from an EMBL/GenBank/DDBJ whole genome shotgun (WGS) entry which is preliminary data.</text>
</comment>
<evidence type="ECO:0000313" key="3">
    <source>
        <dbReference type="Proteomes" id="UP000325081"/>
    </source>
</evidence>
<dbReference type="PANTHER" id="PTHR31900:SF34">
    <property type="entry name" value="EMB|CAB62440.1-RELATED"/>
    <property type="match status" value="1"/>
</dbReference>
<dbReference type="EMBL" id="BKCP01005516">
    <property type="protein sequence ID" value="GER38458.1"/>
    <property type="molecule type" value="Genomic_DNA"/>
</dbReference>
<sequence length="420" mass="48098">MSEMSRELSIDMLSSLPDAAICHILSFLKIKIIMRHKAKTLHTLRLGFIRCNEYQLETWVTTAMERNIRNLHIDLGIGRIAFLHQTHFTCKTMVDMRLDNAQGLPSTGNIFLPSLKKLHLSKVVFEDDEALQQLLSGCPMLQELILNDVFGSREIHSYVNLSSSTIKRLELSLERICRPKDLNYKILIDAPAVRCLRVGRCDLGCIVIPIDMTSLLEANICFRQCCGWKFNNHNQSNLVEFFNHLHQIRCLKISCCCYMQVVGSIEKFNNLTKLELQLGVEWQLLVEFLEVADNLQVLIVTGSCRCIGVHHNVEIRGSCMEPKQVPKCLPSSLKTIAIKQPCFDEHELDLVCYLLRNSQVLERMEILPRKVISTSTWSGFLKNDLTEQFKALQRIVLFERGSKACQLVSEYWTEQVNGGQ</sequence>
<dbReference type="AlphaFoldDB" id="A0A5A7Q0U8"/>
<dbReference type="InterPro" id="IPR032675">
    <property type="entry name" value="LRR_dom_sf"/>
</dbReference>
<gene>
    <name evidence="2" type="ORF">STAS_14990</name>
</gene>
<feature type="domain" description="FBD" evidence="1">
    <location>
        <begin position="327"/>
        <end position="410"/>
    </location>
</feature>
<evidence type="ECO:0000313" key="2">
    <source>
        <dbReference type="EMBL" id="GER38458.1"/>
    </source>
</evidence>
<proteinExistence type="predicted"/>
<dbReference type="Gene3D" id="3.80.10.10">
    <property type="entry name" value="Ribonuclease Inhibitor"/>
    <property type="match status" value="1"/>
</dbReference>
<organism evidence="2 3">
    <name type="scientific">Striga asiatica</name>
    <name type="common">Asiatic witchweed</name>
    <name type="synonym">Buchnera asiatica</name>
    <dbReference type="NCBI Taxonomy" id="4170"/>
    <lineage>
        <taxon>Eukaryota</taxon>
        <taxon>Viridiplantae</taxon>
        <taxon>Streptophyta</taxon>
        <taxon>Embryophyta</taxon>
        <taxon>Tracheophyta</taxon>
        <taxon>Spermatophyta</taxon>
        <taxon>Magnoliopsida</taxon>
        <taxon>eudicotyledons</taxon>
        <taxon>Gunneridae</taxon>
        <taxon>Pentapetalae</taxon>
        <taxon>asterids</taxon>
        <taxon>lamiids</taxon>
        <taxon>Lamiales</taxon>
        <taxon>Orobanchaceae</taxon>
        <taxon>Buchnereae</taxon>
        <taxon>Striga</taxon>
    </lineage>
</organism>
<name>A0A5A7Q0U8_STRAF</name>